<dbReference type="GO" id="GO:0043176">
    <property type="term" value="F:amine binding"/>
    <property type="evidence" value="ECO:0007669"/>
    <property type="project" value="InterPro"/>
</dbReference>
<protein>
    <submittedName>
        <fullName evidence="1">Lipocalin 50</fullName>
    </submittedName>
</protein>
<dbReference type="GO" id="GO:0030682">
    <property type="term" value="P:symbiont-mediated perturbation of host defenses"/>
    <property type="evidence" value="ECO:0007669"/>
    <property type="project" value="InterPro"/>
</dbReference>
<proteinExistence type="predicted"/>
<accession>A0A034WWN4</accession>
<sequence>SFLCIGNTVLAKLGAPGGPLKKHYDFPDVFEVVSEYKDAMSISDSDNDTIFDCLLTNRTEVDYEARTFKYVWTIQGADGSPKEEVLMTGMPGPTSGSVRFFVEGDPTMRDALIYYSDKSCSIMDVEYHGHQCILWVKRNLKDTVPQVCIDNFMDICGVVIKPGRRDL</sequence>
<evidence type="ECO:0000313" key="1">
    <source>
        <dbReference type="EMBL" id="JAC59064.1"/>
    </source>
</evidence>
<dbReference type="SUPFAM" id="SSF50814">
    <property type="entry name" value="Lipocalins"/>
    <property type="match status" value="1"/>
</dbReference>
<dbReference type="OrthoDB" id="10371895at2759"/>
<feature type="non-terminal residue" evidence="1">
    <location>
        <position position="1"/>
    </location>
</feature>
<dbReference type="EMBL" id="GBBO01000064">
    <property type="protein sequence ID" value="JAC59064.1"/>
    <property type="molecule type" value="Transcribed_RNA"/>
</dbReference>
<dbReference type="Gene3D" id="2.40.128.20">
    <property type="match status" value="1"/>
</dbReference>
<name>A0A034WWN4_RHIMP</name>
<feature type="non-terminal residue" evidence="1">
    <location>
        <position position="167"/>
    </location>
</feature>
<reference evidence="1" key="1">
    <citation type="journal article" date="2014" name="PLoS ONE">
        <title>Proteomic Analysis of Cattle Tick Rhipicephalus (Boophilus) microplus Saliva: A Comparison between Partially and Fully Engorged Females.</title>
        <authorList>
            <person name="Tirloni L."/>
            <person name="Reck J."/>
            <person name="Terra R.M."/>
            <person name="Martins J.R."/>
            <person name="Mulenga A."/>
            <person name="Sherman N.E."/>
            <person name="Fox J.W."/>
            <person name="Yates J.R.III."/>
            <person name="Termignoni C."/>
            <person name="Pinto A.F."/>
            <person name="da Silva Vaz I.Jr."/>
        </authorList>
    </citation>
    <scope>NUCLEOTIDE SEQUENCE</scope>
</reference>
<dbReference type="InterPro" id="IPR002970">
    <property type="entry name" value="Tick_his-bd"/>
</dbReference>
<organism evidence="1">
    <name type="scientific">Rhipicephalus microplus</name>
    <name type="common">Cattle tick</name>
    <name type="synonym">Boophilus microplus</name>
    <dbReference type="NCBI Taxonomy" id="6941"/>
    <lineage>
        <taxon>Eukaryota</taxon>
        <taxon>Metazoa</taxon>
        <taxon>Ecdysozoa</taxon>
        <taxon>Arthropoda</taxon>
        <taxon>Chelicerata</taxon>
        <taxon>Arachnida</taxon>
        <taxon>Acari</taxon>
        <taxon>Parasitiformes</taxon>
        <taxon>Ixodida</taxon>
        <taxon>Ixodoidea</taxon>
        <taxon>Ixodidae</taxon>
        <taxon>Rhipicephalinae</taxon>
        <taxon>Rhipicephalus</taxon>
        <taxon>Boophilus</taxon>
    </lineage>
</organism>
<dbReference type="AlphaFoldDB" id="A0A034WWN4"/>
<dbReference type="VEuPathDB" id="VectorBase:LOC119179845"/>
<dbReference type="InterPro" id="IPR012674">
    <property type="entry name" value="Calycin"/>
</dbReference>
<dbReference type="Pfam" id="PF02098">
    <property type="entry name" value="His_binding"/>
    <property type="match status" value="1"/>
</dbReference>